<keyword evidence="2" id="KW-0479">Metal-binding</keyword>
<reference evidence="4" key="2">
    <citation type="submission" date="2024-10" db="UniProtKB">
        <authorList>
            <consortium name="EnsemblProtists"/>
        </authorList>
    </citation>
    <scope>IDENTIFICATION</scope>
</reference>
<proteinExistence type="predicted"/>
<dbReference type="EnsemblProtists" id="EOD07514">
    <property type="protein sequence ID" value="EOD07514"/>
    <property type="gene ID" value="EMIHUDRAFT_218477"/>
</dbReference>
<dbReference type="HOGENOM" id="CLU_742780_0_0_1"/>
<organism evidence="4 5">
    <name type="scientific">Emiliania huxleyi (strain CCMP1516)</name>
    <dbReference type="NCBI Taxonomy" id="280463"/>
    <lineage>
        <taxon>Eukaryota</taxon>
        <taxon>Haptista</taxon>
        <taxon>Haptophyta</taxon>
        <taxon>Prymnesiophyceae</taxon>
        <taxon>Isochrysidales</taxon>
        <taxon>Noelaerhabdaceae</taxon>
        <taxon>Emiliania</taxon>
    </lineage>
</organism>
<comment type="cofactor">
    <cofactor evidence="1">
        <name>a divalent metal cation</name>
        <dbReference type="ChEBI" id="CHEBI:60240"/>
    </cofactor>
</comment>
<accession>A0A0D3I8C9</accession>
<dbReference type="GO" id="GO:0046872">
    <property type="term" value="F:metal ion binding"/>
    <property type="evidence" value="ECO:0007669"/>
    <property type="project" value="UniProtKB-KW"/>
</dbReference>
<evidence type="ECO:0000313" key="5">
    <source>
        <dbReference type="Proteomes" id="UP000013827"/>
    </source>
</evidence>
<reference evidence="5" key="1">
    <citation type="journal article" date="2013" name="Nature">
        <title>Pan genome of the phytoplankton Emiliania underpins its global distribution.</title>
        <authorList>
            <person name="Read B.A."/>
            <person name="Kegel J."/>
            <person name="Klute M.J."/>
            <person name="Kuo A."/>
            <person name="Lefebvre S.C."/>
            <person name="Maumus F."/>
            <person name="Mayer C."/>
            <person name="Miller J."/>
            <person name="Monier A."/>
            <person name="Salamov A."/>
            <person name="Young J."/>
            <person name="Aguilar M."/>
            <person name="Claverie J.M."/>
            <person name="Frickenhaus S."/>
            <person name="Gonzalez K."/>
            <person name="Herman E.K."/>
            <person name="Lin Y.C."/>
            <person name="Napier J."/>
            <person name="Ogata H."/>
            <person name="Sarno A.F."/>
            <person name="Shmutz J."/>
            <person name="Schroeder D."/>
            <person name="de Vargas C."/>
            <person name="Verret F."/>
            <person name="von Dassow P."/>
            <person name="Valentin K."/>
            <person name="Van de Peer Y."/>
            <person name="Wheeler G."/>
            <person name="Dacks J.B."/>
            <person name="Delwiche C.F."/>
            <person name="Dyhrman S.T."/>
            <person name="Glockner G."/>
            <person name="John U."/>
            <person name="Richards T."/>
            <person name="Worden A.Z."/>
            <person name="Zhang X."/>
            <person name="Grigoriev I.V."/>
            <person name="Allen A.E."/>
            <person name="Bidle K."/>
            <person name="Borodovsky M."/>
            <person name="Bowler C."/>
            <person name="Brownlee C."/>
            <person name="Cock J.M."/>
            <person name="Elias M."/>
            <person name="Gladyshev V.N."/>
            <person name="Groth M."/>
            <person name="Guda C."/>
            <person name="Hadaegh A."/>
            <person name="Iglesias-Rodriguez M.D."/>
            <person name="Jenkins J."/>
            <person name="Jones B.M."/>
            <person name="Lawson T."/>
            <person name="Leese F."/>
            <person name="Lindquist E."/>
            <person name="Lobanov A."/>
            <person name="Lomsadze A."/>
            <person name="Malik S.B."/>
            <person name="Marsh M.E."/>
            <person name="Mackinder L."/>
            <person name="Mock T."/>
            <person name="Mueller-Roeber B."/>
            <person name="Pagarete A."/>
            <person name="Parker M."/>
            <person name="Probert I."/>
            <person name="Quesneville H."/>
            <person name="Raines C."/>
            <person name="Rensing S.A."/>
            <person name="Riano-Pachon D.M."/>
            <person name="Richier S."/>
            <person name="Rokitta S."/>
            <person name="Shiraiwa Y."/>
            <person name="Soanes D.M."/>
            <person name="van der Giezen M."/>
            <person name="Wahlund T.M."/>
            <person name="Williams B."/>
            <person name="Wilson W."/>
            <person name="Wolfe G."/>
            <person name="Wurch L.L."/>
        </authorList>
    </citation>
    <scope>NUCLEOTIDE SEQUENCE</scope>
</reference>
<evidence type="ECO:0000256" key="1">
    <source>
        <dbReference type="ARBA" id="ARBA00001968"/>
    </source>
</evidence>
<evidence type="ECO:0000256" key="2">
    <source>
        <dbReference type="ARBA" id="ARBA00022723"/>
    </source>
</evidence>
<dbReference type="KEGG" id="ehx:EMIHUDRAFT_218477"/>
<protein>
    <recommendedName>
        <fullName evidence="3">DDE Tnp4 domain-containing protein</fullName>
    </recommendedName>
</protein>
<dbReference type="PaxDb" id="2903-EOD07514"/>
<evidence type="ECO:0000259" key="3">
    <source>
        <dbReference type="Pfam" id="PF13359"/>
    </source>
</evidence>
<dbReference type="RefSeq" id="XP_005759943.1">
    <property type="nucleotide sequence ID" value="XM_005759886.1"/>
</dbReference>
<dbReference type="Pfam" id="PF13359">
    <property type="entry name" value="DDE_Tnp_4"/>
    <property type="match status" value="1"/>
</dbReference>
<feature type="domain" description="DDE Tnp4" evidence="3">
    <location>
        <begin position="194"/>
        <end position="329"/>
    </location>
</feature>
<dbReference type="GeneID" id="17253633"/>
<dbReference type="AlphaFoldDB" id="A0A0D3I8C9"/>
<name>A0A0D3I8C9_EMIH1</name>
<evidence type="ECO:0000313" key="4">
    <source>
        <dbReference type="EnsemblProtists" id="EOD07514"/>
    </source>
</evidence>
<keyword evidence="5" id="KW-1185">Reference proteome</keyword>
<dbReference type="Proteomes" id="UP000013827">
    <property type="component" value="Unassembled WGS sequence"/>
</dbReference>
<sequence>MRPVFKLDPTNTLSYAPDPTPYWAHNPSSASLADPLKLWPHEYDSASENRRWEDALTWEDVPGFHRSLKDCTSYEPCAVNYAFCAMYDYIPCYYEKDTKVLLFDVNDSPDASAAHQRKKRNFLAAMHYAVGYPTQHEMKNIGISYGTFSEQVRPTIYSLARHVNFLDPALRLWEYNHTEFHHERVLWIKDGAPLTICCPKNRFLQRCVRSGKYKEYVLKFDYTITMCGFPIDYNGLFMGVRHDSAQHWYAKEFLAQLYPFEYGMGDKAYVGVPHMYCEHKKPTGGELTCEESMDNLFIQHYRGRNEHLIREMRSRKKCFATAWRGSFSLLSAITRFAAHMTGLQERMKGPRYDVYGPWPVCSENVFRLYGKTA</sequence>
<dbReference type="InterPro" id="IPR027806">
    <property type="entry name" value="HARBI1_dom"/>
</dbReference>